<feature type="transmembrane region" description="Helical" evidence="9">
    <location>
        <begin position="12"/>
        <end position="33"/>
    </location>
</feature>
<keyword evidence="7 9" id="KW-0472">Membrane</keyword>
<evidence type="ECO:0000256" key="6">
    <source>
        <dbReference type="ARBA" id="ARBA00022989"/>
    </source>
</evidence>
<dbReference type="InterPro" id="IPR005495">
    <property type="entry name" value="LptG/LptF_permease"/>
</dbReference>
<dbReference type="GO" id="GO:0015920">
    <property type="term" value="P:lipopolysaccharide transport"/>
    <property type="evidence" value="ECO:0007669"/>
    <property type="project" value="TreeGrafter"/>
</dbReference>
<dbReference type="PANTHER" id="PTHR33529:SF2">
    <property type="entry name" value="LIPOPOLYSACCHARIDE EXPORT SYSTEM PERMEASE PROTEIN LPTG"/>
    <property type="match status" value="1"/>
</dbReference>
<feature type="transmembrane region" description="Helical" evidence="9">
    <location>
        <begin position="100"/>
        <end position="120"/>
    </location>
</feature>
<keyword evidence="11" id="KW-1185">Reference proteome</keyword>
<gene>
    <name evidence="10" type="ORF">CKF58_01565</name>
</gene>
<evidence type="ECO:0000256" key="9">
    <source>
        <dbReference type="SAM" id="Phobius"/>
    </source>
</evidence>
<feature type="transmembrane region" description="Helical" evidence="9">
    <location>
        <begin position="311"/>
        <end position="335"/>
    </location>
</feature>
<protein>
    <recommendedName>
        <fullName evidence="12">Lipopolysaccharide export system permease protein</fullName>
    </recommendedName>
</protein>
<reference evidence="10 11" key="1">
    <citation type="submission" date="2017-08" db="EMBL/GenBank/DDBJ databases">
        <title>Reclassification of Bisgaard taxon 37 and 44.</title>
        <authorList>
            <person name="Christensen H."/>
        </authorList>
    </citation>
    <scope>NUCLEOTIDE SEQUENCE [LARGE SCALE GENOMIC DNA]</scope>
    <source>
        <strain evidence="10 11">111</strain>
    </source>
</reference>
<accession>A0A3A1YRF7</accession>
<dbReference type="OrthoDB" id="9776227at2"/>
<name>A0A3A1YRF7_9GAMM</name>
<evidence type="ECO:0000313" key="10">
    <source>
        <dbReference type="EMBL" id="RIY39829.1"/>
    </source>
</evidence>
<dbReference type="RefSeq" id="WP_119530237.1">
    <property type="nucleotide sequence ID" value="NZ_JBHSSP010000015.1"/>
</dbReference>
<sequence>MVFFRILDRYIVKKVSITVAFTLLGLVVFSLIIRITEELSHVGKEAYTLADAIIYSICLAAPDINTFFPMAGLLGAMIALGQLAGNSELIIMQSVGVSRLRIFLGLLWFIVPFSLFNLAIQQWVSPQVTSYAYTMKNSKLKNGNFFRQNETLWSKTNGEFIYAKIGANAKLTNIFVLQYDEQTYNLARILISDNASWDEQDKKWIMHQAQVYSLEKDDTVTFNQEEKDKIQQNLEQANINANVVWPLLSQELADQHNFTVKLYSDYYWKTDLTPDKLSLVNQDTNNYTLTSLYSYINFLDETNQNSNSFKYLFWSKILSGFSFFVMMYVATANIFGNVRNVSMLVKIFYAVILGLIFFILNNTVGPFLMNYGIPAIVAALMPSMIFMIYGFYLSKRK</sequence>
<evidence type="ECO:0000313" key="11">
    <source>
        <dbReference type="Proteomes" id="UP000265916"/>
    </source>
</evidence>
<dbReference type="Pfam" id="PF03739">
    <property type="entry name" value="LptF_LptG"/>
    <property type="match status" value="2"/>
</dbReference>
<dbReference type="EMBL" id="NRJG01000025">
    <property type="protein sequence ID" value="RIY39829.1"/>
    <property type="molecule type" value="Genomic_DNA"/>
</dbReference>
<comment type="subunit">
    <text evidence="8">Component of the lipopolysaccharide transport and assembly complex. The LptBFG transporter is composed of two ATP-binding proteins (LptB) and two transmembrane proteins (LptF and LptG).</text>
</comment>
<dbReference type="Proteomes" id="UP000265916">
    <property type="component" value="Unassembled WGS sequence"/>
</dbReference>
<feature type="transmembrane region" description="Helical" evidence="9">
    <location>
        <begin position="371"/>
        <end position="392"/>
    </location>
</feature>
<evidence type="ECO:0000256" key="8">
    <source>
        <dbReference type="ARBA" id="ARBA00026081"/>
    </source>
</evidence>
<feature type="transmembrane region" description="Helical" evidence="9">
    <location>
        <begin position="347"/>
        <end position="365"/>
    </location>
</feature>
<keyword evidence="4" id="KW-1003">Cell membrane</keyword>
<comment type="caution">
    <text evidence="10">The sequence shown here is derived from an EMBL/GenBank/DDBJ whole genome shotgun (WGS) entry which is preliminary data.</text>
</comment>
<dbReference type="GO" id="GO:0043190">
    <property type="term" value="C:ATP-binding cassette (ABC) transporter complex"/>
    <property type="evidence" value="ECO:0007669"/>
    <property type="project" value="TreeGrafter"/>
</dbReference>
<dbReference type="AlphaFoldDB" id="A0A3A1YRF7"/>
<evidence type="ECO:0000256" key="4">
    <source>
        <dbReference type="ARBA" id="ARBA00022475"/>
    </source>
</evidence>
<feature type="transmembrane region" description="Helical" evidence="9">
    <location>
        <begin position="53"/>
        <end position="80"/>
    </location>
</feature>
<organism evidence="10 11">
    <name type="scientific">Psittacicella hinzii</name>
    <dbReference type="NCBI Taxonomy" id="2028575"/>
    <lineage>
        <taxon>Bacteria</taxon>
        <taxon>Pseudomonadati</taxon>
        <taxon>Pseudomonadota</taxon>
        <taxon>Gammaproteobacteria</taxon>
        <taxon>Pasteurellales</taxon>
        <taxon>Psittacicellaceae</taxon>
        <taxon>Psittacicella</taxon>
    </lineage>
</organism>
<evidence type="ECO:0000256" key="5">
    <source>
        <dbReference type="ARBA" id="ARBA00022692"/>
    </source>
</evidence>
<evidence type="ECO:0008006" key="12">
    <source>
        <dbReference type="Google" id="ProtNLM"/>
    </source>
</evidence>
<proteinExistence type="inferred from homology"/>
<keyword evidence="6 9" id="KW-1133">Transmembrane helix</keyword>
<evidence type="ECO:0000256" key="3">
    <source>
        <dbReference type="ARBA" id="ARBA00007725"/>
    </source>
</evidence>
<dbReference type="PANTHER" id="PTHR33529">
    <property type="entry name" value="SLR0882 PROTEIN-RELATED"/>
    <property type="match status" value="1"/>
</dbReference>
<comment type="similarity">
    <text evidence="3">Belongs to the LptF/LptG family.</text>
</comment>
<evidence type="ECO:0000256" key="7">
    <source>
        <dbReference type="ARBA" id="ARBA00023136"/>
    </source>
</evidence>
<comment type="subcellular location">
    <subcellularLocation>
        <location evidence="2">Cell membrane</location>
        <topology evidence="2">Multi-pass membrane protein</topology>
    </subcellularLocation>
</comment>
<evidence type="ECO:0000256" key="1">
    <source>
        <dbReference type="ARBA" id="ARBA00002265"/>
    </source>
</evidence>
<evidence type="ECO:0000256" key="2">
    <source>
        <dbReference type="ARBA" id="ARBA00004651"/>
    </source>
</evidence>
<comment type="function">
    <text evidence="1">Part of the ABC transporter complex LptBFG involved in the translocation of lipopolysaccharide (LPS) from the inner membrane to the outer membrane.</text>
</comment>
<keyword evidence="5 9" id="KW-0812">Transmembrane</keyword>